<organism evidence="3 4">
    <name type="scientific">Thecamonas trahens ATCC 50062</name>
    <dbReference type="NCBI Taxonomy" id="461836"/>
    <lineage>
        <taxon>Eukaryota</taxon>
        <taxon>Apusozoa</taxon>
        <taxon>Apusomonadida</taxon>
        <taxon>Apusomonadidae</taxon>
        <taxon>Thecamonas</taxon>
    </lineage>
</organism>
<feature type="region of interest" description="Disordered" evidence="2">
    <location>
        <begin position="454"/>
        <end position="497"/>
    </location>
</feature>
<dbReference type="AlphaFoldDB" id="A0A0L0DU56"/>
<dbReference type="InterPro" id="IPR036770">
    <property type="entry name" value="Ankyrin_rpt-contain_sf"/>
</dbReference>
<keyword evidence="1" id="KW-0040">ANK repeat</keyword>
<keyword evidence="4" id="KW-1185">Reference proteome</keyword>
<dbReference type="InterPro" id="IPR011009">
    <property type="entry name" value="Kinase-like_dom_sf"/>
</dbReference>
<dbReference type="PANTHER" id="PTHR24184:SF11">
    <property type="entry name" value="ANKYRIN REPEAT AND SOCS BOX CONTAINING 3"/>
    <property type="match status" value="1"/>
</dbReference>
<name>A0A0L0DU56_THETB</name>
<dbReference type="PANTHER" id="PTHR24184">
    <property type="entry name" value="SI:CH211-189E2.2"/>
    <property type="match status" value="1"/>
</dbReference>
<dbReference type="SMART" id="SM00248">
    <property type="entry name" value="ANK"/>
    <property type="match status" value="1"/>
</dbReference>
<evidence type="ECO:0000256" key="2">
    <source>
        <dbReference type="SAM" id="MobiDB-lite"/>
    </source>
</evidence>
<dbReference type="PROSITE" id="PS50297">
    <property type="entry name" value="ANK_REP_REGION"/>
    <property type="match status" value="1"/>
</dbReference>
<dbReference type="eggNOG" id="KOG0504">
    <property type="taxonomic scope" value="Eukaryota"/>
</dbReference>
<protein>
    <submittedName>
        <fullName evidence="3">Uncharacterized protein</fullName>
    </submittedName>
</protein>
<evidence type="ECO:0000313" key="3">
    <source>
        <dbReference type="EMBL" id="KNC55561.1"/>
    </source>
</evidence>
<dbReference type="RefSeq" id="XP_013761335.1">
    <property type="nucleotide sequence ID" value="XM_013905881.1"/>
</dbReference>
<feature type="repeat" description="ANK" evidence="1">
    <location>
        <begin position="77"/>
        <end position="109"/>
    </location>
</feature>
<feature type="region of interest" description="Disordered" evidence="2">
    <location>
        <begin position="328"/>
        <end position="421"/>
    </location>
</feature>
<feature type="compositionally biased region" description="Basic residues" evidence="2">
    <location>
        <begin position="272"/>
        <end position="286"/>
    </location>
</feature>
<dbReference type="InterPro" id="IPR002110">
    <property type="entry name" value="Ankyrin_rpt"/>
</dbReference>
<dbReference type="OrthoDB" id="341259at2759"/>
<feature type="region of interest" description="Disordered" evidence="2">
    <location>
        <begin position="129"/>
        <end position="165"/>
    </location>
</feature>
<evidence type="ECO:0000313" key="4">
    <source>
        <dbReference type="Proteomes" id="UP000054408"/>
    </source>
</evidence>
<dbReference type="Pfam" id="PF12796">
    <property type="entry name" value="Ank_2"/>
    <property type="match status" value="1"/>
</dbReference>
<dbReference type="Gene3D" id="1.25.40.20">
    <property type="entry name" value="Ankyrin repeat-containing domain"/>
    <property type="match status" value="1"/>
</dbReference>
<accession>A0A0L0DU56</accession>
<dbReference type="PROSITE" id="PS50088">
    <property type="entry name" value="ANK_REPEAT"/>
    <property type="match status" value="1"/>
</dbReference>
<dbReference type="Proteomes" id="UP000054408">
    <property type="component" value="Unassembled WGS sequence"/>
</dbReference>
<feature type="region of interest" description="Disordered" evidence="2">
    <location>
        <begin position="259"/>
        <end position="295"/>
    </location>
</feature>
<reference evidence="3 4" key="1">
    <citation type="submission" date="2010-05" db="EMBL/GenBank/DDBJ databases">
        <title>The Genome Sequence of Thecamonas trahens ATCC 50062.</title>
        <authorList>
            <consortium name="The Broad Institute Genome Sequencing Platform"/>
            <person name="Russ C."/>
            <person name="Cuomo C."/>
            <person name="Shea T."/>
            <person name="Young S.K."/>
            <person name="Zeng Q."/>
            <person name="Koehrsen M."/>
            <person name="Haas B."/>
            <person name="Borodovsky M."/>
            <person name="Guigo R."/>
            <person name="Alvarado L."/>
            <person name="Berlin A."/>
            <person name="Bochicchio J."/>
            <person name="Borenstein D."/>
            <person name="Chapman S."/>
            <person name="Chen Z."/>
            <person name="Freedman E."/>
            <person name="Gellesch M."/>
            <person name="Goldberg J."/>
            <person name="Griggs A."/>
            <person name="Gujja S."/>
            <person name="Heilman E."/>
            <person name="Heiman D."/>
            <person name="Hepburn T."/>
            <person name="Howarth C."/>
            <person name="Jen D."/>
            <person name="Larson L."/>
            <person name="Mehta T."/>
            <person name="Park D."/>
            <person name="Pearson M."/>
            <person name="Roberts A."/>
            <person name="Saif S."/>
            <person name="Shenoy N."/>
            <person name="Sisk P."/>
            <person name="Stolte C."/>
            <person name="Sykes S."/>
            <person name="Thomson T."/>
            <person name="Walk T."/>
            <person name="White J."/>
            <person name="Yandava C."/>
            <person name="Burger G."/>
            <person name="Gray M.W."/>
            <person name="Holland P.W.H."/>
            <person name="King N."/>
            <person name="Lang F.B.F."/>
            <person name="Roger A.J."/>
            <person name="Ruiz-Trillo I."/>
            <person name="Lander E."/>
            <person name="Nusbaum C."/>
        </authorList>
    </citation>
    <scope>NUCLEOTIDE SEQUENCE [LARGE SCALE GENOMIC DNA]</scope>
    <source>
        <strain evidence="3 4">ATCC 50062</strain>
    </source>
</reference>
<dbReference type="SUPFAM" id="SSF48403">
    <property type="entry name" value="Ankyrin repeat"/>
    <property type="match status" value="1"/>
</dbReference>
<feature type="compositionally biased region" description="Low complexity" evidence="2">
    <location>
        <begin position="150"/>
        <end position="165"/>
    </location>
</feature>
<dbReference type="EMBL" id="GL349439">
    <property type="protein sequence ID" value="KNC55561.1"/>
    <property type="molecule type" value="Genomic_DNA"/>
</dbReference>
<dbReference type="SUPFAM" id="SSF56112">
    <property type="entry name" value="Protein kinase-like (PK-like)"/>
    <property type="match status" value="1"/>
</dbReference>
<dbReference type="Gene3D" id="1.10.510.10">
    <property type="entry name" value="Transferase(Phosphotransferase) domain 1"/>
    <property type="match status" value="1"/>
</dbReference>
<gene>
    <name evidence="3" type="ORF">AMSG_01824</name>
</gene>
<evidence type="ECO:0000256" key="1">
    <source>
        <dbReference type="PROSITE-ProRule" id="PRU00023"/>
    </source>
</evidence>
<feature type="compositionally biased region" description="Basic and acidic residues" evidence="2">
    <location>
        <begin position="260"/>
        <end position="271"/>
    </location>
</feature>
<sequence length="860" mass="90211">MAELTHKQHKQACKAVASGDLTVCRKKLDKATVSVVRHPKMGGTLLHVATSLGLPAYTQELADEFALQGLVNTTDANGNTPLHIAGMLQNEDLIRLLIGYGGDASIRNDAGKTPLALVAGHPACKDAMEEGVPSAGDSSSGEYSAADGATSTSKRTTTTTTTTKMTTTVTETSTSQAANCYAVVEEVLSGPDAGASFPVVWKLREDGFERRDGAVHRYTDLLEFRIKIDGEKQVIGVRPESMHDEHVDKVSAMLQTMAESVERQKAEEKAAGKKKGKKKDKKKDKKKSTEVSALDASAAEDAFAAELAAIEAAEAAAAAAAALEDEAAAEREAKEKAQREAEEKAQREAEEKAKREAEEKAQREAEEKAKREAEEKAQREAEEKAQREAEEKAQREAEEKAQREAKEHEAAKKAVREAARRAEEEAAAAEAAAEAELQAAEAAERAAAAATAAAASSSSATSSAASSPAASPRGTKSTVVRRTTTTTTTTQSSISVTHSHFQAASSSALNATDPSALTASLDLMFLLISQSEESEAAFAEYNSHVSVVPRIVELANSFGARSPELTERLERLQALVGVELPSVEAIAGEAGLELEGSIPLAMAAHMCGEAGRHAQFMGSATLLGTATYRLSSTDAALVAKVVDLLPNAHSTALLAMGATRASFDSVMVELFSGAAALSAASRTLVAPLAVHVVDKAPDNGSLSVVLVYPEAHTTLGRELRRQAPTAPAPLAAVTHVLADAAAGLAALHAAGFVHGAVHAHNVMVADGEFSGGAMREWLGDATVVELIPTLKRVVVPTPAARNRMGPVVDVEAFKAMVDTVLDAWYRSAEDKTVAIRKVVSEASDAATIANGLSSLATTWV</sequence>
<proteinExistence type="predicted"/>
<dbReference type="GeneID" id="25561552"/>
<dbReference type="STRING" id="461836.A0A0L0DU56"/>